<dbReference type="RefSeq" id="WP_011128734.1">
    <property type="nucleotide sequence ID" value="NC_005070.1"/>
</dbReference>
<dbReference type="SUPFAM" id="SSF55681">
    <property type="entry name" value="Class II aaRS and biotin synthetases"/>
    <property type="match status" value="1"/>
</dbReference>
<dbReference type="eggNOG" id="COG0340">
    <property type="taxonomic scope" value="Bacteria"/>
</dbReference>
<dbReference type="Gene3D" id="3.30.930.10">
    <property type="entry name" value="Bira Bifunctional Protein, Domain 2"/>
    <property type="match status" value="1"/>
</dbReference>
<proteinExistence type="predicted"/>
<dbReference type="InterPro" id="IPR004143">
    <property type="entry name" value="BPL_LPL_catalytic"/>
</dbReference>
<dbReference type="PANTHER" id="PTHR12835:SF5">
    <property type="entry name" value="BIOTIN--PROTEIN LIGASE"/>
    <property type="match status" value="1"/>
</dbReference>
<dbReference type="PROSITE" id="PS51733">
    <property type="entry name" value="BPL_LPL_CATALYTIC"/>
    <property type="match status" value="1"/>
</dbReference>
<protein>
    <submittedName>
        <fullName evidence="3">Biotin--acetyl-CoA-carboxylase ligase</fullName>
        <ecNumber evidence="3">6.3.4.15</ecNumber>
    </submittedName>
</protein>
<accession>Q7TTT4</accession>
<dbReference type="AlphaFoldDB" id="Q7TTT4"/>
<dbReference type="EMBL" id="BX569694">
    <property type="protein sequence ID" value="CAE08391.1"/>
    <property type="molecule type" value="Genomic_DNA"/>
</dbReference>
<sequence length="256" mass="28684">MTWTARPHRCGGRQLALHDRRFRTDRLGTWNLRWLPVCSSTEISLAEWLQDEPNLVRPRAVVARRQRRGVGQRGRHWQSPTGGVWLSAAMPWPGQSVTAAGLLGLAVALELSNRLERQGVPVRIKWPNDLLVEGRKLAGVLPRLVHRGPQLRLVRCGIGLNVMNTVPIGAIALRELLPRSDASVEIWVGELLLSLERSLQLLAGSSAWLQLVEDRLWSDQVSSSDDGPSWTIDGLSPSGGLLLRRGQQRTEWIRWP</sequence>
<dbReference type="Pfam" id="PF03099">
    <property type="entry name" value="BPL_LplA_LipB"/>
    <property type="match status" value="1"/>
</dbReference>
<evidence type="ECO:0000313" key="3">
    <source>
        <dbReference type="EMBL" id="CAE08391.1"/>
    </source>
</evidence>
<dbReference type="GO" id="GO:0004077">
    <property type="term" value="F:biotin--[biotin carboxyl-carrier protein] ligase activity"/>
    <property type="evidence" value="ECO:0007669"/>
    <property type="project" value="UniProtKB-EC"/>
</dbReference>
<evidence type="ECO:0000313" key="4">
    <source>
        <dbReference type="Proteomes" id="UP000001422"/>
    </source>
</evidence>
<dbReference type="HOGENOM" id="CLU_051096_6_1_3"/>
<dbReference type="PANTHER" id="PTHR12835">
    <property type="entry name" value="BIOTIN PROTEIN LIGASE"/>
    <property type="match status" value="1"/>
</dbReference>
<keyword evidence="4" id="KW-1185">Reference proteome</keyword>
<evidence type="ECO:0000259" key="2">
    <source>
        <dbReference type="PROSITE" id="PS51733"/>
    </source>
</evidence>
<dbReference type="Proteomes" id="UP000001422">
    <property type="component" value="Chromosome"/>
</dbReference>
<gene>
    <name evidence="3" type="primary">BirA</name>
    <name evidence="3" type="ordered locus">SYNW1876</name>
</gene>
<reference evidence="3 4" key="1">
    <citation type="journal article" date="2003" name="Nature">
        <title>The genome of a motile marine Synechococcus.</title>
        <authorList>
            <person name="Palenik B."/>
            <person name="Brahamsha B."/>
            <person name="Larimer F."/>
            <person name="Land M."/>
            <person name="Hauser L."/>
            <person name="Chain P."/>
            <person name="Lamerdin J."/>
            <person name="Regala W."/>
            <person name="Allen E.A."/>
            <person name="McCarren J."/>
            <person name="Paulsen I."/>
            <person name="Dufresne A."/>
            <person name="Partensky F."/>
            <person name="Webb E."/>
            <person name="Waterbury J."/>
        </authorList>
    </citation>
    <scope>NUCLEOTIDE SEQUENCE [LARGE SCALE GENOMIC DNA]</scope>
    <source>
        <strain evidence="3 4">WH8102</strain>
    </source>
</reference>
<feature type="domain" description="BPL/LPL catalytic" evidence="2">
    <location>
        <begin position="23"/>
        <end position="203"/>
    </location>
</feature>
<evidence type="ECO:0000256" key="1">
    <source>
        <dbReference type="ARBA" id="ARBA00022598"/>
    </source>
</evidence>
<organism evidence="3 4">
    <name type="scientific">Parasynechococcus marenigrum (strain WH8102)</name>
    <dbReference type="NCBI Taxonomy" id="84588"/>
    <lineage>
        <taxon>Bacteria</taxon>
        <taxon>Bacillati</taxon>
        <taxon>Cyanobacteriota</taxon>
        <taxon>Cyanophyceae</taxon>
        <taxon>Synechococcales</taxon>
        <taxon>Prochlorococcaceae</taxon>
        <taxon>Parasynechococcus</taxon>
        <taxon>Parasynechococcus marenigrum</taxon>
    </lineage>
</organism>
<dbReference type="KEGG" id="syw:SYNW1876"/>
<dbReference type="InterPro" id="IPR004408">
    <property type="entry name" value="Biotin_CoA_COase_ligase"/>
</dbReference>
<dbReference type="GO" id="GO:0005737">
    <property type="term" value="C:cytoplasm"/>
    <property type="evidence" value="ECO:0007669"/>
    <property type="project" value="TreeGrafter"/>
</dbReference>
<dbReference type="STRING" id="84588.SYNW1876"/>
<dbReference type="NCBIfam" id="TIGR00121">
    <property type="entry name" value="birA_ligase"/>
    <property type="match status" value="1"/>
</dbReference>
<dbReference type="InterPro" id="IPR045864">
    <property type="entry name" value="aa-tRNA-synth_II/BPL/LPL"/>
</dbReference>
<name>Q7TTT4_PARMW</name>
<keyword evidence="1 3" id="KW-0436">Ligase</keyword>
<dbReference type="EC" id="6.3.4.15" evidence="3"/>